<dbReference type="GeneID" id="92073526"/>
<gene>
    <name evidence="1" type="ORF">PG986_004242</name>
</gene>
<name>A0ABR1QM09_9PEZI</name>
<keyword evidence="2" id="KW-1185">Reference proteome</keyword>
<dbReference type="RefSeq" id="XP_066703091.1">
    <property type="nucleotide sequence ID" value="XM_066840464.1"/>
</dbReference>
<dbReference type="Proteomes" id="UP001391051">
    <property type="component" value="Unassembled WGS sequence"/>
</dbReference>
<evidence type="ECO:0000313" key="2">
    <source>
        <dbReference type="Proteomes" id="UP001391051"/>
    </source>
</evidence>
<reference evidence="1 2" key="1">
    <citation type="submission" date="2023-01" db="EMBL/GenBank/DDBJ databases">
        <title>Analysis of 21 Apiospora genomes using comparative genomics revels a genus with tremendous synthesis potential of carbohydrate active enzymes and secondary metabolites.</title>
        <authorList>
            <person name="Sorensen T."/>
        </authorList>
    </citation>
    <scope>NUCLEOTIDE SEQUENCE [LARGE SCALE GENOMIC DNA]</scope>
    <source>
        <strain evidence="1 2">CBS 24483</strain>
    </source>
</reference>
<dbReference type="EMBL" id="JAQQWE010000003">
    <property type="protein sequence ID" value="KAK7959388.1"/>
    <property type="molecule type" value="Genomic_DNA"/>
</dbReference>
<sequence>MEGLPKLWEALSPEIKLQIFGHLASQNLSENAAGLRVAALATVNKEWQKYFESITFQSLTLEQYHVAQLETMVSPHPLRVESVRHIHLRLELPRYFDAEADKPETETEVKANDTIFNEATRKLFSIMSRWPANPDQECVFEISAHSPSDLQARFERMQYYANNTMWHFRPKNPRDLEFDTEPIPAW</sequence>
<accession>A0ABR1QM09</accession>
<organism evidence="1 2">
    <name type="scientific">Apiospora aurea</name>
    <dbReference type="NCBI Taxonomy" id="335848"/>
    <lineage>
        <taxon>Eukaryota</taxon>
        <taxon>Fungi</taxon>
        <taxon>Dikarya</taxon>
        <taxon>Ascomycota</taxon>
        <taxon>Pezizomycotina</taxon>
        <taxon>Sordariomycetes</taxon>
        <taxon>Xylariomycetidae</taxon>
        <taxon>Amphisphaeriales</taxon>
        <taxon>Apiosporaceae</taxon>
        <taxon>Apiospora</taxon>
    </lineage>
</organism>
<evidence type="ECO:0000313" key="1">
    <source>
        <dbReference type="EMBL" id="KAK7959388.1"/>
    </source>
</evidence>
<comment type="caution">
    <text evidence="1">The sequence shown here is derived from an EMBL/GenBank/DDBJ whole genome shotgun (WGS) entry which is preliminary data.</text>
</comment>
<protein>
    <recommendedName>
        <fullName evidence="3">F-box domain-containing protein</fullName>
    </recommendedName>
</protein>
<evidence type="ECO:0008006" key="3">
    <source>
        <dbReference type="Google" id="ProtNLM"/>
    </source>
</evidence>
<proteinExistence type="predicted"/>